<dbReference type="Gene3D" id="3.40.1530.20">
    <property type="entry name" value="Protein of unknown function (DUF1491)"/>
    <property type="match status" value="1"/>
</dbReference>
<gene>
    <name evidence="1" type="ORF">IAI61_08220</name>
</gene>
<evidence type="ECO:0000313" key="2">
    <source>
        <dbReference type="Proteomes" id="UP001518989"/>
    </source>
</evidence>
<dbReference type="EMBL" id="JACTNG010000003">
    <property type="protein sequence ID" value="MBO1079013.1"/>
    <property type="molecule type" value="Genomic_DNA"/>
</dbReference>
<proteinExistence type="predicted"/>
<dbReference type="Proteomes" id="UP001518989">
    <property type="component" value="Unassembled WGS sequence"/>
</dbReference>
<protein>
    <submittedName>
        <fullName evidence="1">DUF1491 family protein</fullName>
    </submittedName>
</protein>
<dbReference type="InterPro" id="IPR009964">
    <property type="entry name" value="DUF1491"/>
</dbReference>
<sequence length="110" mass="12123">MEPRLKAGLWAKAAIRMADLSGRSAMVLRKGDEDAGGILCLLRGRDGCVVLAQTRDPEGRPAWQRGTGRQPVPEPEAEAYVARQTARDPDLWVIEFDTPDLVPPFEARLV</sequence>
<evidence type="ECO:0000313" key="1">
    <source>
        <dbReference type="EMBL" id="MBO1079013.1"/>
    </source>
</evidence>
<comment type="caution">
    <text evidence="1">The sequence shown here is derived from an EMBL/GenBank/DDBJ whole genome shotgun (WGS) entry which is preliminary data.</text>
</comment>
<keyword evidence="2" id="KW-1185">Reference proteome</keyword>
<dbReference type="RefSeq" id="WP_207416431.1">
    <property type="nucleotide sequence ID" value="NZ_CP061177.1"/>
</dbReference>
<name>A0ABS3KNH1_9PROT</name>
<organism evidence="1 2">
    <name type="scientific">Roseomonas haemaphysalidis</name>
    <dbReference type="NCBI Taxonomy" id="2768162"/>
    <lineage>
        <taxon>Bacteria</taxon>
        <taxon>Pseudomonadati</taxon>
        <taxon>Pseudomonadota</taxon>
        <taxon>Alphaproteobacteria</taxon>
        <taxon>Acetobacterales</taxon>
        <taxon>Roseomonadaceae</taxon>
        <taxon>Roseomonas</taxon>
    </lineage>
</organism>
<dbReference type="Pfam" id="PF07372">
    <property type="entry name" value="DUF1491"/>
    <property type="match status" value="1"/>
</dbReference>
<accession>A0ABS3KNH1</accession>
<reference evidence="1 2" key="1">
    <citation type="submission" date="2020-09" db="EMBL/GenBank/DDBJ databases">
        <title>Roseomonas.</title>
        <authorList>
            <person name="Zhu W."/>
        </authorList>
    </citation>
    <scope>NUCLEOTIDE SEQUENCE [LARGE SCALE GENOMIC DNA]</scope>
    <source>
        <strain evidence="1 2">573</strain>
    </source>
</reference>